<organism evidence="3">
    <name type="scientific">uncultured Nocardioidaceae bacterium</name>
    <dbReference type="NCBI Taxonomy" id="253824"/>
    <lineage>
        <taxon>Bacteria</taxon>
        <taxon>Bacillati</taxon>
        <taxon>Actinomycetota</taxon>
        <taxon>Actinomycetes</taxon>
        <taxon>Propionibacteriales</taxon>
        <taxon>Nocardioidaceae</taxon>
        <taxon>environmental samples</taxon>
    </lineage>
</organism>
<dbReference type="Pfam" id="PF05257">
    <property type="entry name" value="CHAP"/>
    <property type="match status" value="1"/>
</dbReference>
<dbReference type="Gene3D" id="2.60.40.2700">
    <property type="match status" value="3"/>
</dbReference>
<evidence type="ECO:0000313" key="3">
    <source>
        <dbReference type="EMBL" id="CAA9334507.1"/>
    </source>
</evidence>
<proteinExistence type="predicted"/>
<feature type="chain" id="PRO_5026945914" evidence="1">
    <location>
        <begin position="26"/>
        <end position="460"/>
    </location>
</feature>
<dbReference type="AlphaFoldDB" id="A0A6J4LLX3"/>
<evidence type="ECO:0000259" key="2">
    <source>
        <dbReference type="PROSITE" id="PS50911"/>
    </source>
</evidence>
<dbReference type="SUPFAM" id="SSF54001">
    <property type="entry name" value="Cysteine proteinases"/>
    <property type="match status" value="1"/>
</dbReference>
<feature type="domain" description="Peptidase C51" evidence="2">
    <location>
        <begin position="56"/>
        <end position="183"/>
    </location>
</feature>
<dbReference type="InterPro" id="IPR038765">
    <property type="entry name" value="Papain-like_cys_pep_sf"/>
</dbReference>
<sequence length="460" mass="48371">MSGRIRVVVASVITVLMAGVGTAVAPSATALPPTPSPDSAARTVSRLCTGYDACARAGMSSAGYDKARGTMWWRMYAGHNCTNYAAYRMVRSGMPNVRPWSGGGNATYWGTSMSGITDRTPVVGAVAWWKAYAYPAGSSGHVAYVERVVSADEIIVSQDSWGGDFSWARITKTSGGWPTGFVHFNDVALTSTTRPVVTGTSRVGSVLTASPGTWNPGDATKKYQWRASGEDIAGATTSTLRITPALLDKRIRVRVTASKDGYPTTTARSRRTRAVRPGLLDVAVVPIVVGEERVGATLTADPGQWTATPESVDFQWLADGVPVAGAVEPELTVDPSLVGRSLAVLVTVRKAGYTDAQVTTSPTAPMAEGGLQVEERPVVTGAARVGETVAVTPGAVAPEASGSVRWLRSGVPIRGATGSRYHLTDADSGSRISVRVRWALDGYATMRTRATPTPRVKPVG</sequence>
<dbReference type="Gene3D" id="3.90.1720.10">
    <property type="entry name" value="endopeptidase domain like (from Nostoc punctiforme)"/>
    <property type="match status" value="1"/>
</dbReference>
<dbReference type="PROSITE" id="PS50911">
    <property type="entry name" value="CHAP"/>
    <property type="match status" value="1"/>
</dbReference>
<protein>
    <submittedName>
        <fullName evidence="3">Streptococcal hemagglutinin protein</fullName>
    </submittedName>
</protein>
<accession>A0A6J4LLX3</accession>
<gene>
    <name evidence="3" type="ORF">AVDCRST_MAG34-601</name>
</gene>
<name>A0A6J4LLX3_9ACTN</name>
<feature type="signal peptide" evidence="1">
    <location>
        <begin position="1"/>
        <end position="25"/>
    </location>
</feature>
<keyword evidence="1" id="KW-0732">Signal</keyword>
<reference evidence="3" key="1">
    <citation type="submission" date="2020-02" db="EMBL/GenBank/DDBJ databases">
        <authorList>
            <person name="Meier V. D."/>
        </authorList>
    </citation>
    <scope>NUCLEOTIDE SEQUENCE</scope>
    <source>
        <strain evidence="3">AVDCRST_MAG34</strain>
    </source>
</reference>
<dbReference type="EMBL" id="CADCUI010000012">
    <property type="protein sequence ID" value="CAA9334507.1"/>
    <property type="molecule type" value="Genomic_DNA"/>
</dbReference>
<dbReference type="InterPro" id="IPR007921">
    <property type="entry name" value="CHAP_dom"/>
</dbReference>
<evidence type="ECO:0000256" key="1">
    <source>
        <dbReference type="SAM" id="SignalP"/>
    </source>
</evidence>